<dbReference type="SUPFAM" id="SSF118196">
    <property type="entry name" value="YaeB-like"/>
    <property type="match status" value="1"/>
</dbReference>
<accession>D1PVK5</accession>
<dbReference type="RefSeq" id="WP_007173104.1">
    <property type="nucleotide sequence ID" value="NZ_GG704780.1"/>
</dbReference>
<dbReference type="PANTHER" id="PTHR12818">
    <property type="entry name" value="TRNA (ADENINE(37)-N6)-METHYLTRANSFERASE"/>
    <property type="match status" value="1"/>
</dbReference>
<dbReference type="InterPro" id="IPR023368">
    <property type="entry name" value="UPF0066_cons_site"/>
</dbReference>
<dbReference type="GO" id="GO:0032259">
    <property type="term" value="P:methylation"/>
    <property type="evidence" value="ECO:0007669"/>
    <property type="project" value="UniProtKB-KW"/>
</dbReference>
<name>D1PVK5_9BACT</name>
<dbReference type="EMBL" id="ACKS01000039">
    <property type="protein sequence ID" value="EFA44575.1"/>
    <property type="molecule type" value="Genomic_DNA"/>
</dbReference>
<gene>
    <name evidence="4" type="ORF">HMPREF0645_0990</name>
</gene>
<dbReference type="Gene3D" id="3.30.2310.10">
    <property type="entry name" value="YaeB-like"/>
    <property type="match status" value="1"/>
</dbReference>
<sequence>MEIQPIAVFHSPFSSKFGIPKQSGLVEELAGTVVFNSEYRNADALRGIDGFSFLWLIWGFSANKHNATSPVVRPPLLGGNVRMGVFATRSPFRPNPLGLSSVRLERVEWESAKGPVLHVLGADLMDGTPIYDIKPYVGYTDCHEHVRSGFTDVHPIRRLKVIVPDDIRSRFSEENLKVLVKTLELDPRPRYQQDAQKVYGMPFGKQDIRFTVSVDGVLRVVGVGQLHDNNAQLVK</sequence>
<dbReference type="PROSITE" id="PS51668">
    <property type="entry name" value="TSAA_2"/>
    <property type="match status" value="1"/>
</dbReference>
<keyword evidence="5" id="KW-1185">Reference proteome</keyword>
<comment type="similarity">
    <text evidence="2">Belongs to the tRNA methyltransferase O family.</text>
</comment>
<proteinExistence type="inferred from homology"/>
<dbReference type="AlphaFoldDB" id="D1PVK5"/>
<organism evidence="4 5">
    <name type="scientific">Hallella bergensis DSM 17361</name>
    <dbReference type="NCBI Taxonomy" id="585502"/>
    <lineage>
        <taxon>Bacteria</taxon>
        <taxon>Pseudomonadati</taxon>
        <taxon>Bacteroidota</taxon>
        <taxon>Bacteroidia</taxon>
        <taxon>Bacteroidales</taxon>
        <taxon>Prevotellaceae</taxon>
        <taxon>Hallella</taxon>
    </lineage>
</organism>
<evidence type="ECO:0000259" key="3">
    <source>
        <dbReference type="PROSITE" id="PS51668"/>
    </source>
</evidence>
<dbReference type="Pfam" id="PF18389">
    <property type="entry name" value="TrmO_C"/>
    <property type="match status" value="1"/>
</dbReference>
<dbReference type="InterPro" id="IPR040372">
    <property type="entry name" value="YaeB-like"/>
</dbReference>
<keyword evidence="4" id="KW-0489">Methyltransferase</keyword>
<feature type="domain" description="TsaA-like" evidence="3">
    <location>
        <begin position="3"/>
        <end position="145"/>
    </location>
</feature>
<dbReference type="InterPro" id="IPR023370">
    <property type="entry name" value="TrmO-like_N"/>
</dbReference>
<dbReference type="Gene3D" id="2.40.30.70">
    <property type="entry name" value="YaeB-like"/>
    <property type="match status" value="1"/>
</dbReference>
<dbReference type="Pfam" id="PF01980">
    <property type="entry name" value="TrmO_N"/>
    <property type="match status" value="1"/>
</dbReference>
<protein>
    <submittedName>
        <fullName evidence="4">Methyltransferase, YaeB family</fullName>
    </submittedName>
</protein>
<keyword evidence="1" id="KW-0949">S-adenosyl-L-methionine</keyword>
<dbReference type="NCBIfam" id="TIGR00104">
    <property type="entry name" value="tRNA_TsaA"/>
    <property type="match status" value="1"/>
</dbReference>
<evidence type="ECO:0000256" key="1">
    <source>
        <dbReference type="ARBA" id="ARBA00022691"/>
    </source>
</evidence>
<evidence type="ECO:0000313" key="5">
    <source>
        <dbReference type="Proteomes" id="UP000003160"/>
    </source>
</evidence>
<evidence type="ECO:0000256" key="2">
    <source>
        <dbReference type="ARBA" id="ARBA00033753"/>
    </source>
</evidence>
<dbReference type="Proteomes" id="UP000003160">
    <property type="component" value="Unassembled WGS sequence"/>
</dbReference>
<dbReference type="eggNOG" id="COG1720">
    <property type="taxonomic scope" value="Bacteria"/>
</dbReference>
<dbReference type="InterPro" id="IPR036414">
    <property type="entry name" value="YaeB_N_sf"/>
</dbReference>
<dbReference type="CDD" id="cd09281">
    <property type="entry name" value="UPF0066"/>
    <property type="match status" value="1"/>
</dbReference>
<dbReference type="InterPro" id="IPR041369">
    <property type="entry name" value="TrmO_C"/>
</dbReference>
<dbReference type="PANTHER" id="PTHR12818:SF0">
    <property type="entry name" value="TRNA (ADENINE(37)-N6)-METHYLTRANSFERASE"/>
    <property type="match status" value="1"/>
</dbReference>
<dbReference type="PROSITE" id="PS01318">
    <property type="entry name" value="TSAA_1"/>
    <property type="match status" value="1"/>
</dbReference>
<dbReference type="OrthoDB" id="9804309at2"/>
<dbReference type="HOGENOM" id="CLU_013458_3_0_10"/>
<dbReference type="GO" id="GO:0008168">
    <property type="term" value="F:methyltransferase activity"/>
    <property type="evidence" value="ECO:0007669"/>
    <property type="project" value="UniProtKB-KW"/>
</dbReference>
<keyword evidence="4" id="KW-0808">Transferase</keyword>
<comment type="caution">
    <text evidence="4">The sequence shown here is derived from an EMBL/GenBank/DDBJ whole genome shotgun (WGS) entry which is preliminary data.</text>
</comment>
<reference evidence="4 5" key="1">
    <citation type="submission" date="2009-10" db="EMBL/GenBank/DDBJ databases">
        <authorList>
            <person name="Qin X."/>
            <person name="Bachman B."/>
            <person name="Battles P."/>
            <person name="Bell A."/>
            <person name="Bess C."/>
            <person name="Bickham C."/>
            <person name="Chaboub L."/>
            <person name="Chen D."/>
            <person name="Coyle M."/>
            <person name="Deiros D.R."/>
            <person name="Dinh H."/>
            <person name="Forbes L."/>
            <person name="Fowler G."/>
            <person name="Francisco L."/>
            <person name="Fu Q."/>
            <person name="Gubbala S."/>
            <person name="Hale W."/>
            <person name="Han Y."/>
            <person name="Hemphill L."/>
            <person name="Highlander S.K."/>
            <person name="Hirani K."/>
            <person name="Hogues M."/>
            <person name="Jackson L."/>
            <person name="Jakkamsetti A."/>
            <person name="Javaid M."/>
            <person name="Jiang H."/>
            <person name="Korchina V."/>
            <person name="Kovar C."/>
            <person name="Lara F."/>
            <person name="Lee S."/>
            <person name="Mata R."/>
            <person name="Mathew T."/>
            <person name="Moen C."/>
            <person name="Morales K."/>
            <person name="Munidasa M."/>
            <person name="Nazareth L."/>
            <person name="Ngo R."/>
            <person name="Nguyen L."/>
            <person name="Okwuonu G."/>
            <person name="Ongeri F."/>
            <person name="Patil S."/>
            <person name="Petrosino J."/>
            <person name="Pham C."/>
            <person name="Pham P."/>
            <person name="Pu L.-L."/>
            <person name="Puazo M."/>
            <person name="Raj R."/>
            <person name="Reid J."/>
            <person name="Rouhana J."/>
            <person name="Saada N."/>
            <person name="Shang Y."/>
            <person name="Simmons D."/>
            <person name="Thornton R."/>
            <person name="Warren J."/>
            <person name="Weissenberger G."/>
            <person name="Zhang J."/>
            <person name="Zhang L."/>
            <person name="Zhou C."/>
            <person name="Zhu D."/>
            <person name="Muzny D."/>
            <person name="Worley K."/>
            <person name="Gibbs R."/>
        </authorList>
    </citation>
    <scope>NUCLEOTIDE SEQUENCE [LARGE SCALE GENOMIC DNA]</scope>
    <source>
        <strain evidence="4 5">DSM 17361</strain>
    </source>
</reference>
<dbReference type="InterPro" id="IPR036413">
    <property type="entry name" value="YaeB-like_sf"/>
</dbReference>
<evidence type="ECO:0000313" key="4">
    <source>
        <dbReference type="EMBL" id="EFA44575.1"/>
    </source>
</evidence>